<dbReference type="Pfam" id="PF01593">
    <property type="entry name" value="Amino_oxidase"/>
    <property type="match status" value="1"/>
</dbReference>
<dbReference type="InterPro" id="IPR002937">
    <property type="entry name" value="Amino_oxidase"/>
</dbReference>
<dbReference type="InterPro" id="IPR050703">
    <property type="entry name" value="Flavin_MAO"/>
</dbReference>
<evidence type="ECO:0000313" key="5">
    <source>
        <dbReference type="EMBL" id="MFD2093141.1"/>
    </source>
</evidence>
<comment type="caution">
    <text evidence="5">The sequence shown here is derived from an EMBL/GenBank/DDBJ whole genome shotgun (WGS) entry which is preliminary data.</text>
</comment>
<keyword evidence="6" id="KW-1185">Reference proteome</keyword>
<evidence type="ECO:0000259" key="4">
    <source>
        <dbReference type="Pfam" id="PF01593"/>
    </source>
</evidence>
<dbReference type="PRINTS" id="PR00757">
    <property type="entry name" value="AMINEOXDASEF"/>
</dbReference>
<sequence length="451" mass="48151">MTTSPDADVVVIGAGFAGIAAARELGRQGHRVVVLEARDRIGGRTWTEARLGRDLELGGTWVHWIQPHVWAELTRYGLGVVPSPTPVNGYWITDGQRHQGTAQELLELIDRGMAASTLEALTYFPRPYEPLLLGEQLQELDRTSIRQKLEQAGLSASEFDAVEGMWATNFNGPTDVGGYAQALRWCALAGGSWQLMFEACATYKIVGGTRRLIEAMLADSGAELRLGAEVTAVAQDADSATLTLTDGTTLTAAAVVVTLPLNVLDSITFDPPLSDTKRRAAQQGQTSRGTKVWARLRGEYEPFVALAPGSAPLTLCQVEYVEDGTTVVVAFGADSGRLDGTDRAAVEQALRAWLPDVEVLDVACHDWVADPFSGETWPMLRAGQLTGALAELQRPEGRVLLAGADYASGWAGFIDGAIESGLRVSRNAHALLTADVHAPDAEPALPALTGA</sequence>
<organism evidence="5 6">
    <name type="scientific">Blastococcus deserti</name>
    <dbReference type="NCBI Taxonomy" id="2259033"/>
    <lineage>
        <taxon>Bacteria</taxon>
        <taxon>Bacillati</taxon>
        <taxon>Actinomycetota</taxon>
        <taxon>Actinomycetes</taxon>
        <taxon>Geodermatophilales</taxon>
        <taxon>Geodermatophilaceae</taxon>
        <taxon>Blastococcus</taxon>
    </lineage>
</organism>
<dbReference type="SUPFAM" id="SSF51905">
    <property type="entry name" value="FAD/NAD(P)-binding domain"/>
    <property type="match status" value="1"/>
</dbReference>
<dbReference type="PANTHER" id="PTHR43563:SF1">
    <property type="entry name" value="AMINE OXIDASE [FLAVIN-CONTAINING] B"/>
    <property type="match status" value="1"/>
</dbReference>
<proteinExistence type="inferred from homology"/>
<dbReference type="PANTHER" id="PTHR43563">
    <property type="entry name" value="AMINE OXIDASE"/>
    <property type="match status" value="1"/>
</dbReference>
<evidence type="ECO:0000256" key="1">
    <source>
        <dbReference type="ARBA" id="ARBA00001974"/>
    </source>
</evidence>
<comment type="cofactor">
    <cofactor evidence="1">
        <name>FAD</name>
        <dbReference type="ChEBI" id="CHEBI:57692"/>
    </cofactor>
</comment>
<comment type="similarity">
    <text evidence="2">Belongs to the flavin monoamine oxidase family.</text>
</comment>
<feature type="domain" description="Amine oxidase" evidence="4">
    <location>
        <begin position="16"/>
        <end position="427"/>
    </location>
</feature>
<dbReference type="InterPro" id="IPR036188">
    <property type="entry name" value="FAD/NAD-bd_sf"/>
</dbReference>
<dbReference type="InterPro" id="IPR001613">
    <property type="entry name" value="Flavin_amine_oxidase"/>
</dbReference>
<evidence type="ECO:0000256" key="3">
    <source>
        <dbReference type="ARBA" id="ARBA00023002"/>
    </source>
</evidence>
<name>A0ABW4XCI6_9ACTN</name>
<keyword evidence="3" id="KW-0560">Oxidoreductase</keyword>
<dbReference type="Gene3D" id="3.90.660.10">
    <property type="match status" value="1"/>
</dbReference>
<gene>
    <name evidence="5" type="ORF">ACFSHS_16365</name>
</gene>
<dbReference type="Proteomes" id="UP001597402">
    <property type="component" value="Unassembled WGS sequence"/>
</dbReference>
<dbReference type="RefSeq" id="WP_376878378.1">
    <property type="nucleotide sequence ID" value="NZ_JBHUHP010000016.1"/>
</dbReference>
<reference evidence="6" key="1">
    <citation type="journal article" date="2019" name="Int. J. Syst. Evol. Microbiol.">
        <title>The Global Catalogue of Microorganisms (GCM) 10K type strain sequencing project: providing services to taxonomists for standard genome sequencing and annotation.</title>
        <authorList>
            <consortium name="The Broad Institute Genomics Platform"/>
            <consortium name="The Broad Institute Genome Sequencing Center for Infectious Disease"/>
            <person name="Wu L."/>
            <person name="Ma J."/>
        </authorList>
    </citation>
    <scope>NUCLEOTIDE SEQUENCE [LARGE SCALE GENOMIC DNA]</scope>
    <source>
        <strain evidence="6">JCM 3338</strain>
    </source>
</reference>
<accession>A0ABW4XCI6</accession>
<dbReference type="EMBL" id="JBHUHP010000016">
    <property type="protein sequence ID" value="MFD2093141.1"/>
    <property type="molecule type" value="Genomic_DNA"/>
</dbReference>
<evidence type="ECO:0000313" key="6">
    <source>
        <dbReference type="Proteomes" id="UP001597402"/>
    </source>
</evidence>
<evidence type="ECO:0000256" key="2">
    <source>
        <dbReference type="ARBA" id="ARBA00005995"/>
    </source>
</evidence>
<protein>
    <submittedName>
        <fullName evidence="5">Flavin monoamine oxidase family protein</fullName>
    </submittedName>
</protein>
<dbReference type="Gene3D" id="3.50.50.60">
    <property type="entry name" value="FAD/NAD(P)-binding domain"/>
    <property type="match status" value="2"/>
</dbReference>